<dbReference type="Gene3D" id="3.75.10.10">
    <property type="entry name" value="L-arginine/glycine Amidinotransferase, Chain A"/>
    <property type="match status" value="1"/>
</dbReference>
<gene>
    <name evidence="3" type="ORF">L195_g035357</name>
</gene>
<dbReference type="InterPro" id="IPR002769">
    <property type="entry name" value="eIF6"/>
</dbReference>
<dbReference type="Pfam" id="PF01912">
    <property type="entry name" value="eIF-6"/>
    <property type="match status" value="1"/>
</dbReference>
<accession>A0A2K3LLH6</accession>
<dbReference type="GO" id="GO:0043022">
    <property type="term" value="F:ribosome binding"/>
    <property type="evidence" value="ECO:0007669"/>
    <property type="project" value="InterPro"/>
</dbReference>
<reference evidence="3 4" key="1">
    <citation type="journal article" date="2014" name="Am. J. Bot.">
        <title>Genome assembly and annotation for red clover (Trifolium pratense; Fabaceae).</title>
        <authorList>
            <person name="Istvanek J."/>
            <person name="Jaros M."/>
            <person name="Krenek A."/>
            <person name="Repkova J."/>
        </authorList>
    </citation>
    <scope>NUCLEOTIDE SEQUENCE [LARGE SCALE GENOMIC DNA]</scope>
    <source>
        <strain evidence="4">cv. Tatra</strain>
        <tissue evidence="3">Young leaves</tissue>
    </source>
</reference>
<evidence type="ECO:0000256" key="2">
    <source>
        <dbReference type="ARBA" id="ARBA00022917"/>
    </source>
</evidence>
<dbReference type="STRING" id="57577.A0A2K3LLH6"/>
<dbReference type="GO" id="GO:0042256">
    <property type="term" value="P:cytosolic ribosome assembly"/>
    <property type="evidence" value="ECO:0007669"/>
    <property type="project" value="InterPro"/>
</dbReference>
<name>A0A2K3LLH6_TRIPR</name>
<sequence length="115" mass="12364">MANRLTFTDHGEIDHGEIGLICNLTNTYCLVGSGGSKNFYSSIEAEFEDVIPIIKTSIGGSSSVGRYCIVDGGVYLAGSLVGGVLTEDRVVLSVTDGRACDFRVAPTTVLWWLWK</sequence>
<dbReference type="SUPFAM" id="SSF55909">
    <property type="entry name" value="Pentein"/>
    <property type="match status" value="1"/>
</dbReference>
<dbReference type="AlphaFoldDB" id="A0A2K3LLH6"/>
<evidence type="ECO:0000313" key="4">
    <source>
        <dbReference type="Proteomes" id="UP000236291"/>
    </source>
</evidence>
<dbReference type="EMBL" id="ASHM01035860">
    <property type="protein sequence ID" value="PNX79372.1"/>
    <property type="molecule type" value="Genomic_DNA"/>
</dbReference>
<dbReference type="GO" id="GO:0003743">
    <property type="term" value="F:translation initiation factor activity"/>
    <property type="evidence" value="ECO:0007669"/>
    <property type="project" value="UniProtKB-KW"/>
</dbReference>
<organism evidence="3 4">
    <name type="scientific">Trifolium pratense</name>
    <name type="common">Red clover</name>
    <dbReference type="NCBI Taxonomy" id="57577"/>
    <lineage>
        <taxon>Eukaryota</taxon>
        <taxon>Viridiplantae</taxon>
        <taxon>Streptophyta</taxon>
        <taxon>Embryophyta</taxon>
        <taxon>Tracheophyta</taxon>
        <taxon>Spermatophyta</taxon>
        <taxon>Magnoliopsida</taxon>
        <taxon>eudicotyledons</taxon>
        <taxon>Gunneridae</taxon>
        <taxon>Pentapetalae</taxon>
        <taxon>rosids</taxon>
        <taxon>fabids</taxon>
        <taxon>Fabales</taxon>
        <taxon>Fabaceae</taxon>
        <taxon>Papilionoideae</taxon>
        <taxon>50 kb inversion clade</taxon>
        <taxon>NPAAA clade</taxon>
        <taxon>Hologalegina</taxon>
        <taxon>IRL clade</taxon>
        <taxon>Trifolieae</taxon>
        <taxon>Trifolium</taxon>
    </lineage>
</organism>
<keyword evidence="1 3" id="KW-0396">Initiation factor</keyword>
<evidence type="ECO:0000313" key="3">
    <source>
        <dbReference type="EMBL" id="PNX79372.1"/>
    </source>
</evidence>
<comment type="caution">
    <text evidence="3">The sequence shown here is derived from an EMBL/GenBank/DDBJ whole genome shotgun (WGS) entry which is preliminary data.</text>
</comment>
<dbReference type="PANTHER" id="PTHR10784">
    <property type="entry name" value="TRANSLATION INITIATION FACTOR 6"/>
    <property type="match status" value="1"/>
</dbReference>
<dbReference type="ExpressionAtlas" id="A0A2K3LLH6">
    <property type="expression patterns" value="baseline"/>
</dbReference>
<proteinExistence type="predicted"/>
<protein>
    <submittedName>
        <fullName evidence="3">Eukaryotic translation initiation factor 6-2-like protein</fullName>
    </submittedName>
</protein>
<reference evidence="3 4" key="2">
    <citation type="journal article" date="2017" name="Front. Plant Sci.">
        <title>Gene Classification and Mining of Molecular Markers Useful in Red Clover (Trifolium pratense) Breeding.</title>
        <authorList>
            <person name="Istvanek J."/>
            <person name="Dluhosova J."/>
            <person name="Dluhos P."/>
            <person name="Patkova L."/>
            <person name="Nedelnik J."/>
            <person name="Repkova J."/>
        </authorList>
    </citation>
    <scope>NUCLEOTIDE SEQUENCE [LARGE SCALE GENOMIC DNA]</scope>
    <source>
        <strain evidence="4">cv. Tatra</strain>
        <tissue evidence="3">Young leaves</tissue>
    </source>
</reference>
<evidence type="ECO:0000256" key="1">
    <source>
        <dbReference type="ARBA" id="ARBA00022540"/>
    </source>
</evidence>
<dbReference type="Proteomes" id="UP000236291">
    <property type="component" value="Unassembled WGS sequence"/>
</dbReference>
<keyword evidence="2" id="KW-0648">Protein biosynthesis</keyword>